<dbReference type="STRING" id="1618578.UV74_C0013G0287"/>
<reference evidence="2 3" key="1">
    <citation type="journal article" date="2015" name="Nature">
        <title>rRNA introns, odd ribosomes, and small enigmatic genomes across a large radiation of phyla.</title>
        <authorList>
            <person name="Brown C.T."/>
            <person name="Hug L.A."/>
            <person name="Thomas B.C."/>
            <person name="Sharon I."/>
            <person name="Castelle C.J."/>
            <person name="Singh A."/>
            <person name="Wilkins M.J."/>
            <person name="Williams K.H."/>
            <person name="Banfield J.F."/>
        </authorList>
    </citation>
    <scope>NUCLEOTIDE SEQUENCE [LARGE SCALE GENOMIC DNA]</scope>
</reference>
<evidence type="ECO:0000313" key="3">
    <source>
        <dbReference type="Proteomes" id="UP000034090"/>
    </source>
</evidence>
<evidence type="ECO:0000313" key="2">
    <source>
        <dbReference type="EMBL" id="KKS97165.1"/>
    </source>
</evidence>
<accession>A0A0G1DH41</accession>
<keyword evidence="1" id="KW-0472">Membrane</keyword>
<organism evidence="2 3">
    <name type="scientific">Candidatus Woesebacteria bacterium GW2011_GWB1_43_14</name>
    <dbReference type="NCBI Taxonomy" id="1618578"/>
    <lineage>
        <taxon>Bacteria</taxon>
        <taxon>Candidatus Woeseibacteriota</taxon>
    </lineage>
</organism>
<gene>
    <name evidence="2" type="ORF">UV74_C0013G0287</name>
</gene>
<keyword evidence="1" id="KW-1133">Transmembrane helix</keyword>
<proteinExistence type="predicted"/>
<feature type="transmembrane region" description="Helical" evidence="1">
    <location>
        <begin position="159"/>
        <end position="176"/>
    </location>
</feature>
<name>A0A0G1DH41_9BACT</name>
<dbReference type="Proteomes" id="UP000034090">
    <property type="component" value="Unassembled WGS sequence"/>
</dbReference>
<sequence length="180" mass="20476">MPFSTEIIGLLQYLGVSADKIAPFLIFGFLLNLSFSKRLGIFSKEINKIANAIVEIQTVLRNNLKVTLQQNINQYGISGSPIVLKSEFRSFITKPKLDQQVDEKIDELIEWLKKQNPKTGIDAQNKISELVISPKINEYLDLTKYKQYLYTKGKTSRDAYGILAVYLFEILIPILFPSGK</sequence>
<keyword evidence="1" id="KW-0812">Transmembrane</keyword>
<dbReference type="EMBL" id="LCFQ01000013">
    <property type="protein sequence ID" value="KKS97165.1"/>
    <property type="molecule type" value="Genomic_DNA"/>
</dbReference>
<dbReference type="AlphaFoldDB" id="A0A0G1DH41"/>
<feature type="transmembrane region" description="Helical" evidence="1">
    <location>
        <begin position="12"/>
        <end position="35"/>
    </location>
</feature>
<evidence type="ECO:0000256" key="1">
    <source>
        <dbReference type="SAM" id="Phobius"/>
    </source>
</evidence>
<protein>
    <submittedName>
        <fullName evidence="2">Uncharacterized protein</fullName>
    </submittedName>
</protein>
<comment type="caution">
    <text evidence="2">The sequence shown here is derived from an EMBL/GenBank/DDBJ whole genome shotgun (WGS) entry which is preliminary data.</text>
</comment>